<evidence type="ECO:0000313" key="3">
    <source>
        <dbReference type="Proteomes" id="UP000461670"/>
    </source>
</evidence>
<dbReference type="Pfam" id="PF08895">
    <property type="entry name" value="DUF1840"/>
    <property type="match status" value="1"/>
</dbReference>
<dbReference type="InterPro" id="IPR014991">
    <property type="entry name" value="DUF1840"/>
</dbReference>
<dbReference type="Proteomes" id="UP000461670">
    <property type="component" value="Unassembled WGS sequence"/>
</dbReference>
<dbReference type="AlphaFoldDB" id="A0A7V8FP26"/>
<sequence>MLYRFKSRASADLTMLEAPAKQVLQAIGKSAGAQGVILPEDMPAAIAALERAAGAEKTRRDDDDDTEPGARAEPAVSLRQRAAPFIQMLRESAAAGERVTWGV</sequence>
<evidence type="ECO:0000313" key="2">
    <source>
        <dbReference type="EMBL" id="KAF1021399.1"/>
    </source>
</evidence>
<feature type="region of interest" description="Disordered" evidence="1">
    <location>
        <begin position="52"/>
        <end position="77"/>
    </location>
</feature>
<accession>A0A7V8FP26</accession>
<proteinExistence type="predicted"/>
<evidence type="ECO:0008006" key="4">
    <source>
        <dbReference type="Google" id="ProtNLM"/>
    </source>
</evidence>
<gene>
    <name evidence="2" type="ORF">GAK30_01884</name>
</gene>
<name>A0A7V8FP26_9BURK</name>
<evidence type="ECO:0000256" key="1">
    <source>
        <dbReference type="SAM" id="MobiDB-lite"/>
    </source>
</evidence>
<comment type="caution">
    <text evidence="2">The sequence shown here is derived from an EMBL/GenBank/DDBJ whole genome shotgun (WGS) entry which is preliminary data.</text>
</comment>
<organism evidence="2 3">
    <name type="scientific">Paracidovorax wautersii</name>
    <dbReference type="NCBI Taxonomy" id="1177982"/>
    <lineage>
        <taxon>Bacteria</taxon>
        <taxon>Pseudomonadati</taxon>
        <taxon>Pseudomonadota</taxon>
        <taxon>Betaproteobacteria</taxon>
        <taxon>Burkholderiales</taxon>
        <taxon>Comamonadaceae</taxon>
        <taxon>Paracidovorax</taxon>
    </lineage>
</organism>
<protein>
    <recommendedName>
        <fullName evidence="4">DUF1840 domain-containing protein</fullName>
    </recommendedName>
</protein>
<dbReference type="EMBL" id="WNDQ01000022">
    <property type="protein sequence ID" value="KAF1021399.1"/>
    <property type="molecule type" value="Genomic_DNA"/>
</dbReference>
<reference evidence="3" key="1">
    <citation type="journal article" date="2020" name="MBio">
        <title>Horizontal gene transfer to a defensive symbiont with a reduced genome amongst a multipartite beetle microbiome.</title>
        <authorList>
            <person name="Waterworth S.C."/>
            <person name="Florez L.V."/>
            <person name="Rees E.R."/>
            <person name="Hertweck C."/>
            <person name="Kaltenpoth M."/>
            <person name="Kwan J.C."/>
        </authorList>
    </citation>
    <scope>NUCLEOTIDE SEQUENCE [LARGE SCALE GENOMIC DNA]</scope>
</reference>